<dbReference type="Pfam" id="PF13385">
    <property type="entry name" value="Laminin_G_3"/>
    <property type="match status" value="1"/>
</dbReference>
<name>A0A8J3D7A4_9BACT</name>
<dbReference type="GO" id="GO:0005975">
    <property type="term" value="P:carbohydrate metabolic process"/>
    <property type="evidence" value="ECO:0007669"/>
    <property type="project" value="UniProtKB-ARBA"/>
</dbReference>
<dbReference type="AlphaFoldDB" id="A0A8J3D7A4"/>
<proteinExistence type="predicted"/>
<dbReference type="GO" id="GO:0004553">
    <property type="term" value="F:hydrolase activity, hydrolyzing O-glycosyl compounds"/>
    <property type="evidence" value="ECO:0007669"/>
    <property type="project" value="UniProtKB-ARBA"/>
</dbReference>
<protein>
    <submittedName>
        <fullName evidence="1">Uncharacterized protein</fullName>
    </submittedName>
</protein>
<dbReference type="SUPFAM" id="SSF49899">
    <property type="entry name" value="Concanavalin A-like lectins/glucanases"/>
    <property type="match status" value="1"/>
</dbReference>
<keyword evidence="2" id="KW-1185">Reference proteome</keyword>
<dbReference type="EMBL" id="BMXF01000001">
    <property type="protein sequence ID" value="GHB55690.1"/>
    <property type="molecule type" value="Genomic_DNA"/>
</dbReference>
<reference evidence="1 2" key="1">
    <citation type="journal article" date="2014" name="Int. J. Syst. Evol. Microbiol.">
        <title>Complete genome sequence of Corynebacterium casei LMG S-19264T (=DSM 44701T), isolated from a smear-ripened cheese.</title>
        <authorList>
            <consortium name="US DOE Joint Genome Institute (JGI-PGF)"/>
            <person name="Walter F."/>
            <person name="Albersmeier A."/>
            <person name="Kalinowski J."/>
            <person name="Ruckert C."/>
        </authorList>
    </citation>
    <scope>NUCLEOTIDE SEQUENCE [LARGE SCALE GENOMIC DNA]</scope>
    <source>
        <strain evidence="1 2">KCTC 12866</strain>
    </source>
</reference>
<accession>A0A8J3D7A4</accession>
<dbReference type="InterPro" id="IPR013320">
    <property type="entry name" value="ConA-like_dom_sf"/>
</dbReference>
<evidence type="ECO:0000313" key="1">
    <source>
        <dbReference type="EMBL" id="GHB55690.1"/>
    </source>
</evidence>
<dbReference type="Gene3D" id="2.60.120.200">
    <property type="match status" value="1"/>
</dbReference>
<dbReference type="Proteomes" id="UP000598271">
    <property type="component" value="Unassembled WGS sequence"/>
</dbReference>
<gene>
    <name evidence="1" type="ORF">GCM10007390_06140</name>
</gene>
<organism evidence="1 2">
    <name type="scientific">Persicitalea jodogahamensis</name>
    <dbReference type="NCBI Taxonomy" id="402147"/>
    <lineage>
        <taxon>Bacteria</taxon>
        <taxon>Pseudomonadati</taxon>
        <taxon>Bacteroidota</taxon>
        <taxon>Cytophagia</taxon>
        <taxon>Cytophagales</taxon>
        <taxon>Spirosomataceae</taxon>
        <taxon>Persicitalea</taxon>
    </lineage>
</organism>
<sequence>MGLTSDGKVTEQTDKPLLKMSKMEKTIIKFCLLLMAVTAFSCQNMVRPDFDYVSDDDPSLNAPLQRLFAFEGSPVDSILGLRGTATGVSYIDGVSGKAYKGSPTGQIVYNTAGKLATMDSFTFAFWMKLDERNGGAQTVFVLPRTDDFWGNTFMLIDGAAVNDSMLVKFNFAGNWIEFNGNGTKTNGLNRWPDAYGKWKHVAFTYDATTSTFATYLDGNKLPLDASVTDRFKPKKNPDDPNEIPEPLGALKFTNASKFILGGFQQQAGIYGAPANWMIHYLGALDQFRVYTTALSESEIKDLYNKKM</sequence>
<evidence type="ECO:0000313" key="2">
    <source>
        <dbReference type="Proteomes" id="UP000598271"/>
    </source>
</evidence>
<comment type="caution">
    <text evidence="1">The sequence shown here is derived from an EMBL/GenBank/DDBJ whole genome shotgun (WGS) entry which is preliminary data.</text>
</comment>